<dbReference type="InterPro" id="IPR022385">
    <property type="entry name" value="Rhs_assc_core"/>
</dbReference>
<dbReference type="NCBIfam" id="TIGR03696">
    <property type="entry name" value="Rhs_assc_core"/>
    <property type="match status" value="1"/>
</dbReference>
<dbReference type="KEGG" id="pstw:DSJ_24405"/>
<dbReference type="RefSeq" id="WP_006120902.1">
    <property type="nucleotide sequence ID" value="NZ_AHIE01000028.1"/>
</dbReference>
<keyword evidence="2" id="KW-0614">Plasmid</keyword>
<dbReference type="Proteomes" id="UP000192380">
    <property type="component" value="Plasmid pDSJ09"/>
</dbReference>
<dbReference type="EMBL" id="CP017590">
    <property type="protein sequence ID" value="ARF52389.1"/>
    <property type="molecule type" value="Genomic_DNA"/>
</dbReference>
<sequence length="433" mass="45969">MTLTTTTGATRLIRHGHSCLGVAGPAGLTLTAGGHNDSLLWSRNPASGSGQLHTWSPWGNGKAEDDLPGFNGERCDPVSGSYHLGNGYRAYNPVLRRFNCPDSLSPFGAGGINPYAYCAGDPVNHTDPTGHISWQGFVGIVAGVTGVIVTGGAALAAIAIAGSVAAAWSAASTTTLVVGGMGLLADATGIASGATEDSNPQASSVLGWVSMATGIAGMVEGGLRRTRAVDGQRPGNISPDVVFYKTFHLEENHLNNGEVYYTKLGFTNNFSNTGEPGILIHGLPEGKVMLYDSLERSTDLISRRALKLRPYPIKLTINEFVSFVKERHSINLSTIGGDTPLHFVTCYGGTPIKSAGYRSMAQQLADVTGRRVYTYGGVREEVVFRHGGDLRGIEGLSKSRVNFISYTTRKNLNPVLLMPHNSMALRQYKEVIS</sequence>
<keyword evidence="5" id="KW-1185">Reference proteome</keyword>
<geneLocation type="plasmid" evidence="2 5">
    <name>pDSJ09</name>
</geneLocation>
<dbReference type="SUPFAM" id="SSF56399">
    <property type="entry name" value="ADP-ribosylation"/>
    <property type="match status" value="1"/>
</dbReference>
<gene>
    <name evidence="3" type="primary">ulg3</name>
    <name evidence="3" type="ORF">CKS_5327</name>
    <name evidence="2" type="ORF">DSJ_24405</name>
</gene>
<proteinExistence type="predicted"/>
<dbReference type="PATRIC" id="fig|660596.6.peg.3626"/>
<organism evidence="3 4">
    <name type="scientific">Pantoea stewartii subsp. stewartii DC283</name>
    <dbReference type="NCBI Taxonomy" id="660596"/>
    <lineage>
        <taxon>Bacteria</taxon>
        <taxon>Pseudomonadati</taxon>
        <taxon>Pseudomonadota</taxon>
        <taxon>Gammaproteobacteria</taxon>
        <taxon>Enterobacterales</taxon>
        <taxon>Erwiniaceae</taxon>
        <taxon>Pantoea</taxon>
    </lineage>
</organism>
<dbReference type="EMBL" id="AHIE01000028">
    <property type="protein sequence ID" value="EHT99218.1"/>
    <property type="molecule type" value="Genomic_DNA"/>
</dbReference>
<keyword evidence="1" id="KW-1133">Transmembrane helix</keyword>
<protein>
    <submittedName>
        <fullName evidence="3">Putative outer membrane adhesion protein</fullName>
    </submittedName>
</protein>
<reference evidence="3" key="2">
    <citation type="submission" date="2012-01" db="EMBL/GenBank/DDBJ databases">
        <authorList>
            <person name="Biehl B.S."/>
            <person name="Ding Y."/>
            <person name="Dugan-Rocha S.P."/>
            <person name="Gibbs R.A."/>
            <person name="Glasner J.D."/>
            <person name="Kovar C."/>
            <person name="Muzny D.M."/>
            <person name="Neeno-Eckwall E.C."/>
            <person name="Perna N.T."/>
            <person name="Qin X."/>
            <person name="von Bodman S.B."/>
            <person name="Weinstock G.M."/>
        </authorList>
    </citation>
    <scope>NUCLEOTIDE SEQUENCE</scope>
    <source>
        <strain evidence="3">DC283</strain>
    </source>
</reference>
<evidence type="ECO:0000313" key="2">
    <source>
        <dbReference type="EMBL" id="ARF52389.1"/>
    </source>
</evidence>
<reference evidence="2 5" key="3">
    <citation type="submission" date="2016-10" db="EMBL/GenBank/DDBJ databases">
        <title>Complete Genome Assembly of Pantoea stewartii subsp. stewartii DC283, a Corn Pathogen.</title>
        <authorList>
            <person name="Duong D.A."/>
            <person name="Stevens A.M."/>
            <person name="Jensen R.V."/>
        </authorList>
    </citation>
    <scope>NUCLEOTIDE SEQUENCE [LARGE SCALE GENOMIC DNA]</scope>
    <source>
        <strain evidence="2 5">DC283</strain>
        <plasmid evidence="2 5">pDSJ09</plasmid>
    </source>
</reference>
<evidence type="ECO:0000256" key="1">
    <source>
        <dbReference type="SAM" id="Phobius"/>
    </source>
</evidence>
<dbReference type="AlphaFoldDB" id="H3RHD8"/>
<keyword evidence="1" id="KW-0472">Membrane</keyword>
<keyword evidence="1" id="KW-0812">Transmembrane</keyword>
<name>H3RHD8_PANSE</name>
<reference evidence="3 4" key="1">
    <citation type="journal article" date="2012" name="Mol. Microbiol.">
        <title>The genetic and structural basis of two distinct terminal side branch residues in stewartan and amylovoran exopolysaccharides and their potential role in host adaptation.</title>
        <authorList>
            <person name="Wang X."/>
            <person name="Yang F."/>
            <person name="von Bodman S.B."/>
        </authorList>
    </citation>
    <scope>NUCLEOTIDE SEQUENCE [LARGE SCALE GENOMIC DNA]</scope>
    <source>
        <strain evidence="3 4">DC283</strain>
    </source>
</reference>
<dbReference type="Proteomes" id="UP000005050">
    <property type="component" value="Unassembled WGS sequence"/>
</dbReference>
<dbReference type="Gene3D" id="2.180.10.10">
    <property type="entry name" value="RHS repeat-associated core"/>
    <property type="match status" value="1"/>
</dbReference>
<evidence type="ECO:0000313" key="4">
    <source>
        <dbReference type="Proteomes" id="UP000005050"/>
    </source>
</evidence>
<evidence type="ECO:0000313" key="3">
    <source>
        <dbReference type="EMBL" id="EHT99218.1"/>
    </source>
</evidence>
<evidence type="ECO:0000313" key="5">
    <source>
        <dbReference type="Proteomes" id="UP000192380"/>
    </source>
</evidence>
<feature type="transmembrane region" description="Helical" evidence="1">
    <location>
        <begin position="134"/>
        <end position="158"/>
    </location>
</feature>
<accession>H3RHD8</accession>